<dbReference type="RefSeq" id="WP_179753922.1">
    <property type="nucleotide sequence ID" value="NZ_BAAAGN010000003.1"/>
</dbReference>
<evidence type="ECO:0000259" key="4">
    <source>
        <dbReference type="PROSITE" id="PS50932"/>
    </source>
</evidence>
<keyword evidence="2 5" id="KW-0238">DNA-binding</keyword>
<dbReference type="InterPro" id="IPR028082">
    <property type="entry name" value="Peripla_BP_I"/>
</dbReference>
<dbReference type="SUPFAM" id="SSF47413">
    <property type="entry name" value="lambda repressor-like DNA-binding domains"/>
    <property type="match status" value="1"/>
</dbReference>
<dbReference type="PRINTS" id="PR00036">
    <property type="entry name" value="HTHLACI"/>
</dbReference>
<dbReference type="InterPro" id="IPR010982">
    <property type="entry name" value="Lambda_DNA-bd_dom_sf"/>
</dbReference>
<feature type="domain" description="HTH lacI-type" evidence="4">
    <location>
        <begin position="14"/>
        <end position="68"/>
    </location>
</feature>
<comment type="caution">
    <text evidence="5">The sequence shown here is derived from an EMBL/GenBank/DDBJ whole genome shotgun (WGS) entry which is preliminary data.</text>
</comment>
<accession>A0A7Y9DNJ2</accession>
<dbReference type="Gene3D" id="3.40.50.2300">
    <property type="match status" value="2"/>
</dbReference>
<dbReference type="PANTHER" id="PTHR30146:SF153">
    <property type="entry name" value="LACTOSE OPERON REPRESSOR"/>
    <property type="match status" value="1"/>
</dbReference>
<evidence type="ECO:0000313" key="5">
    <source>
        <dbReference type="EMBL" id="NYD23880.1"/>
    </source>
</evidence>
<reference evidence="5 6" key="1">
    <citation type="submission" date="2020-07" db="EMBL/GenBank/DDBJ databases">
        <title>Sequencing the genomes of 1000 actinobacteria strains.</title>
        <authorList>
            <person name="Klenk H.-P."/>
        </authorList>
    </citation>
    <scope>NUCLEOTIDE SEQUENCE [LARGE SCALE GENOMIC DNA]</scope>
    <source>
        <strain evidence="5 6">DSM 7487</strain>
    </source>
</reference>
<proteinExistence type="predicted"/>
<name>A0A7Y9DNJ2_9ACTN</name>
<evidence type="ECO:0000256" key="2">
    <source>
        <dbReference type="ARBA" id="ARBA00023125"/>
    </source>
</evidence>
<dbReference type="GO" id="GO:0003700">
    <property type="term" value="F:DNA-binding transcription factor activity"/>
    <property type="evidence" value="ECO:0007669"/>
    <property type="project" value="TreeGrafter"/>
</dbReference>
<keyword evidence="1" id="KW-0805">Transcription regulation</keyword>
<dbReference type="InterPro" id="IPR046335">
    <property type="entry name" value="LacI/GalR-like_sensor"/>
</dbReference>
<sequence>MPPPPLSTPGRRPTTLRDVAEAAGVSIKTVSNVVNDHPHVRPEMRAKVKAFIAELDYRPNGIGRQLRQGRTGLVALALPDLTSPYYGELAAVLVDAARERGLTVLVEQTDGDPDREREVATGFPVRLVDGLVFAPQSLPVEELQQRRDSTPAVLIGEYGEGSGFDRVTIDSVDLGDTAVQHLLGLGRSVVAFLGDKAEASTRPPVVAQRVEGYRRALRRAKVRFDPTLLRPLPEWTRAHGFDGTMALVAARPDVDAIFAANDLVAFGALHALRRLGLRVPQDVAVLGVDDVDEARFAAPTLTSVALDRARMADLALGLLADRLAGHHGPPRLLTVSGDLVVRESTAG</sequence>
<dbReference type="InterPro" id="IPR000843">
    <property type="entry name" value="HTH_LacI"/>
</dbReference>
<dbReference type="PROSITE" id="PS50932">
    <property type="entry name" value="HTH_LACI_2"/>
    <property type="match status" value="1"/>
</dbReference>
<dbReference type="PROSITE" id="PS00356">
    <property type="entry name" value="HTH_LACI_1"/>
    <property type="match status" value="1"/>
</dbReference>
<protein>
    <submittedName>
        <fullName evidence="5">DNA-binding LacI/PurR family transcriptional regulator</fullName>
    </submittedName>
</protein>
<gene>
    <name evidence="5" type="ORF">BJ968_003420</name>
</gene>
<organism evidence="5 6">
    <name type="scientific">Kineococcus aurantiacus</name>
    <dbReference type="NCBI Taxonomy" id="37633"/>
    <lineage>
        <taxon>Bacteria</taxon>
        <taxon>Bacillati</taxon>
        <taxon>Actinomycetota</taxon>
        <taxon>Actinomycetes</taxon>
        <taxon>Kineosporiales</taxon>
        <taxon>Kineosporiaceae</taxon>
        <taxon>Kineococcus</taxon>
    </lineage>
</organism>
<evidence type="ECO:0000313" key="6">
    <source>
        <dbReference type="Proteomes" id="UP000521922"/>
    </source>
</evidence>
<dbReference type="GO" id="GO:0000976">
    <property type="term" value="F:transcription cis-regulatory region binding"/>
    <property type="evidence" value="ECO:0007669"/>
    <property type="project" value="TreeGrafter"/>
</dbReference>
<dbReference type="SUPFAM" id="SSF53822">
    <property type="entry name" value="Periplasmic binding protein-like I"/>
    <property type="match status" value="1"/>
</dbReference>
<dbReference type="SMART" id="SM00354">
    <property type="entry name" value="HTH_LACI"/>
    <property type="match status" value="1"/>
</dbReference>
<keyword evidence="6" id="KW-1185">Reference proteome</keyword>
<dbReference type="CDD" id="cd06267">
    <property type="entry name" value="PBP1_LacI_sugar_binding-like"/>
    <property type="match status" value="1"/>
</dbReference>
<evidence type="ECO:0000256" key="3">
    <source>
        <dbReference type="ARBA" id="ARBA00023163"/>
    </source>
</evidence>
<dbReference type="CDD" id="cd01392">
    <property type="entry name" value="HTH_LacI"/>
    <property type="match status" value="1"/>
</dbReference>
<keyword evidence="3" id="KW-0804">Transcription</keyword>
<dbReference type="Pfam" id="PF00356">
    <property type="entry name" value="LacI"/>
    <property type="match status" value="1"/>
</dbReference>
<dbReference type="Gene3D" id="1.10.260.40">
    <property type="entry name" value="lambda repressor-like DNA-binding domains"/>
    <property type="match status" value="1"/>
</dbReference>
<dbReference type="EMBL" id="JACCBB010000001">
    <property type="protein sequence ID" value="NYD23880.1"/>
    <property type="molecule type" value="Genomic_DNA"/>
</dbReference>
<dbReference type="AlphaFoldDB" id="A0A7Y9DNJ2"/>
<dbReference type="PANTHER" id="PTHR30146">
    <property type="entry name" value="LACI-RELATED TRANSCRIPTIONAL REPRESSOR"/>
    <property type="match status" value="1"/>
</dbReference>
<dbReference type="Proteomes" id="UP000521922">
    <property type="component" value="Unassembled WGS sequence"/>
</dbReference>
<evidence type="ECO:0000256" key="1">
    <source>
        <dbReference type="ARBA" id="ARBA00023015"/>
    </source>
</evidence>
<dbReference type="Pfam" id="PF13377">
    <property type="entry name" value="Peripla_BP_3"/>
    <property type="match status" value="1"/>
</dbReference>